<dbReference type="Pfam" id="PF23381">
    <property type="entry name" value="Beta-prop_IFT122_1st"/>
    <property type="match status" value="1"/>
</dbReference>
<dbReference type="Pfam" id="PF00400">
    <property type="entry name" value="WD40"/>
    <property type="match status" value="3"/>
</dbReference>
<dbReference type="Proteomes" id="UP000077266">
    <property type="component" value="Unassembled WGS sequence"/>
</dbReference>
<dbReference type="SUPFAM" id="SSF56112">
    <property type="entry name" value="Protein kinase-like (PK-like)"/>
    <property type="match status" value="1"/>
</dbReference>
<evidence type="ECO:0000313" key="6">
    <source>
        <dbReference type="EMBL" id="KZV94404.1"/>
    </source>
</evidence>
<sequence>MKGIEQELDIWRQHRHPYILPLIGIYLRQGFPCAVSPWCDSGTITQYMKSARGGSEPELEGPVTNCDFDLLRLHCLEMKLLAQVAAGLAYLHAHNFAHGDIKASNILVKGGVAQLGDFGFSIIAADRSSNTSSHLGTARWFAPESLREHAHRTQEADMWALGCVILEMRTLLVPYHRVPDAAVPLAILKDRPFERPSDVHPSLWSMAEACWSRSPKTRIASPTLAGRIKITLEYATLLRETLGALPNVRSLSLGYPNSNSTARFSLASVVLKRDTDTSLDLTLAVATARNALRALEAPGKRYRPAALRPIIRLISRTDPRLAEQLTLNLPSPVILGSPLRGHPYSVHSVVFLPDSRRLVSSSIDQTVRIWDIETGDTVIGPLRGHGRNVAVHGSHIASGSYDGSFRIWDADSGALRLGPIAAHNGKGLNFIAYSRNGTRIATAGDDTRAVLWDANTGVALHEMVGHTAPVLCVAFSGDGARLVSGSQDNTLRIWDITSGNCIGEPLTGHTDSVRVVCFSPDAKRVFSASDDSTIRIWDAEMRKLIIEPLRMNSRVLCMALSPDGKRLVSGSFNGKIAMRDAETGVGILTPFNDHKAAVWGTAFSPDGRKIASTSDDKTIALWDATNDWKRYDYRRRLGGSKNDD</sequence>
<proteinExistence type="predicted"/>
<dbReference type="SUPFAM" id="SSF50978">
    <property type="entry name" value="WD40 repeat-like"/>
    <property type="match status" value="1"/>
</dbReference>
<dbReference type="InParanoid" id="A0A165J6L2"/>
<evidence type="ECO:0000259" key="5">
    <source>
        <dbReference type="PROSITE" id="PS50011"/>
    </source>
</evidence>
<feature type="repeat" description="WD" evidence="4">
    <location>
        <begin position="431"/>
        <end position="462"/>
    </location>
</feature>
<dbReference type="AlphaFoldDB" id="A0A165J6L2"/>
<dbReference type="Gene3D" id="2.130.10.10">
    <property type="entry name" value="YVTN repeat-like/Quinoprotein amine dehydrogenase"/>
    <property type="match status" value="2"/>
</dbReference>
<dbReference type="InterPro" id="IPR001680">
    <property type="entry name" value="WD40_rpt"/>
</dbReference>
<dbReference type="PANTHER" id="PTHR19848">
    <property type="entry name" value="WD40 REPEAT PROTEIN"/>
    <property type="match status" value="1"/>
</dbReference>
<evidence type="ECO:0000256" key="3">
    <source>
        <dbReference type="ARBA" id="ARBA00022737"/>
    </source>
</evidence>
<dbReference type="PROSITE" id="PS50082">
    <property type="entry name" value="WD_REPEATS_2"/>
    <property type="match status" value="6"/>
</dbReference>
<accession>A0A165J6L2</accession>
<gene>
    <name evidence="6" type="ORF">EXIGLDRAFT_673099</name>
</gene>
<evidence type="ECO:0000313" key="7">
    <source>
        <dbReference type="Proteomes" id="UP000077266"/>
    </source>
</evidence>
<evidence type="ECO:0000256" key="1">
    <source>
        <dbReference type="ARBA" id="ARBA00019442"/>
    </source>
</evidence>
<dbReference type="CDD" id="cd00180">
    <property type="entry name" value="PKc"/>
    <property type="match status" value="1"/>
</dbReference>
<dbReference type="GO" id="GO:0004672">
    <property type="term" value="F:protein kinase activity"/>
    <property type="evidence" value="ECO:0007669"/>
    <property type="project" value="InterPro"/>
</dbReference>
<evidence type="ECO:0000256" key="4">
    <source>
        <dbReference type="PROSITE-ProRule" id="PRU00221"/>
    </source>
</evidence>
<dbReference type="PROSITE" id="PS50011">
    <property type="entry name" value="PROTEIN_KINASE_DOM"/>
    <property type="match status" value="1"/>
</dbReference>
<dbReference type="CDD" id="cd00200">
    <property type="entry name" value="WD40"/>
    <property type="match status" value="1"/>
</dbReference>
<dbReference type="InterPro" id="IPR036322">
    <property type="entry name" value="WD40_repeat_dom_sf"/>
</dbReference>
<dbReference type="InterPro" id="IPR020472">
    <property type="entry name" value="WD40_PAC1"/>
</dbReference>
<dbReference type="OrthoDB" id="538223at2759"/>
<protein>
    <recommendedName>
        <fullName evidence="1">Intraflagellar transport protein 122 homolog</fullName>
    </recommendedName>
</protein>
<evidence type="ECO:0000256" key="2">
    <source>
        <dbReference type="ARBA" id="ARBA00022574"/>
    </source>
</evidence>
<dbReference type="PANTHER" id="PTHR19848:SF8">
    <property type="entry name" value="F-BOX AND WD REPEAT DOMAIN CONTAINING 7"/>
    <property type="match status" value="1"/>
</dbReference>
<feature type="repeat" description="WD" evidence="4">
    <location>
        <begin position="506"/>
        <end position="547"/>
    </location>
</feature>
<feature type="repeat" description="WD" evidence="4">
    <location>
        <begin position="393"/>
        <end position="413"/>
    </location>
</feature>
<dbReference type="Pfam" id="PF07714">
    <property type="entry name" value="PK_Tyr_Ser-Thr"/>
    <property type="match status" value="1"/>
</dbReference>
<keyword evidence="3" id="KW-0677">Repeat</keyword>
<feature type="repeat" description="WD" evidence="4">
    <location>
        <begin position="591"/>
        <end position="623"/>
    </location>
</feature>
<dbReference type="SMART" id="SM00320">
    <property type="entry name" value="WD40"/>
    <property type="match status" value="7"/>
</dbReference>
<dbReference type="Gene3D" id="1.10.510.10">
    <property type="entry name" value="Transferase(Phosphotransferase) domain 1"/>
    <property type="match status" value="1"/>
</dbReference>
<keyword evidence="2 4" id="KW-0853">WD repeat</keyword>
<dbReference type="GO" id="GO:0005524">
    <property type="term" value="F:ATP binding"/>
    <property type="evidence" value="ECO:0007669"/>
    <property type="project" value="InterPro"/>
</dbReference>
<dbReference type="InterPro" id="IPR001245">
    <property type="entry name" value="Ser-Thr/Tyr_kinase_cat_dom"/>
</dbReference>
<keyword evidence="7" id="KW-1185">Reference proteome</keyword>
<dbReference type="PROSITE" id="PS00678">
    <property type="entry name" value="WD_REPEATS_1"/>
    <property type="match status" value="3"/>
</dbReference>
<feature type="domain" description="Protein kinase" evidence="5">
    <location>
        <begin position="1"/>
        <end position="237"/>
    </location>
</feature>
<dbReference type="PROSITE" id="PS50294">
    <property type="entry name" value="WD_REPEATS_REGION"/>
    <property type="match status" value="4"/>
</dbReference>
<dbReference type="InterPro" id="IPR011009">
    <property type="entry name" value="Kinase-like_dom_sf"/>
</dbReference>
<dbReference type="STRING" id="1314781.A0A165J6L2"/>
<dbReference type="EMBL" id="KV425973">
    <property type="protein sequence ID" value="KZV94404.1"/>
    <property type="molecule type" value="Genomic_DNA"/>
</dbReference>
<dbReference type="InterPro" id="IPR000719">
    <property type="entry name" value="Prot_kinase_dom"/>
</dbReference>
<name>A0A165J6L2_EXIGL</name>
<dbReference type="PROSITE" id="PS00108">
    <property type="entry name" value="PROTEIN_KINASE_ST"/>
    <property type="match status" value="1"/>
</dbReference>
<dbReference type="InterPro" id="IPR019775">
    <property type="entry name" value="WD40_repeat_CS"/>
</dbReference>
<feature type="repeat" description="WD" evidence="4">
    <location>
        <begin position="339"/>
        <end position="380"/>
    </location>
</feature>
<dbReference type="SMART" id="SM00220">
    <property type="entry name" value="S_TKc"/>
    <property type="match status" value="1"/>
</dbReference>
<feature type="repeat" description="WD" evidence="4">
    <location>
        <begin position="463"/>
        <end position="504"/>
    </location>
</feature>
<dbReference type="PRINTS" id="PR00320">
    <property type="entry name" value="GPROTEINBRPT"/>
</dbReference>
<organism evidence="6 7">
    <name type="scientific">Exidia glandulosa HHB12029</name>
    <dbReference type="NCBI Taxonomy" id="1314781"/>
    <lineage>
        <taxon>Eukaryota</taxon>
        <taxon>Fungi</taxon>
        <taxon>Dikarya</taxon>
        <taxon>Basidiomycota</taxon>
        <taxon>Agaricomycotina</taxon>
        <taxon>Agaricomycetes</taxon>
        <taxon>Auriculariales</taxon>
        <taxon>Exidiaceae</taxon>
        <taxon>Exidia</taxon>
    </lineage>
</organism>
<dbReference type="InterPro" id="IPR008271">
    <property type="entry name" value="Ser/Thr_kinase_AS"/>
</dbReference>
<dbReference type="InterPro" id="IPR056153">
    <property type="entry name" value="Beta-prop_IFT122_1st"/>
</dbReference>
<dbReference type="InterPro" id="IPR015943">
    <property type="entry name" value="WD40/YVTN_repeat-like_dom_sf"/>
</dbReference>
<reference evidence="6 7" key="1">
    <citation type="journal article" date="2016" name="Mol. Biol. Evol.">
        <title>Comparative Genomics of Early-Diverging Mushroom-Forming Fungi Provides Insights into the Origins of Lignocellulose Decay Capabilities.</title>
        <authorList>
            <person name="Nagy L.G."/>
            <person name="Riley R."/>
            <person name="Tritt A."/>
            <person name="Adam C."/>
            <person name="Daum C."/>
            <person name="Floudas D."/>
            <person name="Sun H."/>
            <person name="Yadav J.S."/>
            <person name="Pangilinan J."/>
            <person name="Larsson K.H."/>
            <person name="Matsuura K."/>
            <person name="Barry K."/>
            <person name="Labutti K."/>
            <person name="Kuo R."/>
            <person name="Ohm R.A."/>
            <person name="Bhattacharya S.S."/>
            <person name="Shirouzu T."/>
            <person name="Yoshinaga Y."/>
            <person name="Martin F.M."/>
            <person name="Grigoriev I.V."/>
            <person name="Hibbett D.S."/>
        </authorList>
    </citation>
    <scope>NUCLEOTIDE SEQUENCE [LARGE SCALE GENOMIC DNA]</scope>
    <source>
        <strain evidence="6 7">HHB12029</strain>
    </source>
</reference>